<dbReference type="EMBL" id="GBRH01194025">
    <property type="protein sequence ID" value="JAE03871.1"/>
    <property type="molecule type" value="Transcribed_RNA"/>
</dbReference>
<reference evidence="2" key="2">
    <citation type="journal article" date="2015" name="Data Brief">
        <title>Shoot transcriptome of the giant reed, Arundo donax.</title>
        <authorList>
            <person name="Barrero R.A."/>
            <person name="Guerrero F.D."/>
            <person name="Moolhuijzen P."/>
            <person name="Goolsby J.A."/>
            <person name="Tidwell J."/>
            <person name="Bellgard S.E."/>
            <person name="Bellgard M.I."/>
        </authorList>
    </citation>
    <scope>NUCLEOTIDE SEQUENCE</scope>
    <source>
        <tissue evidence="2">Shoot tissue taken approximately 20 cm above the soil surface</tissue>
    </source>
</reference>
<feature type="compositionally biased region" description="Polar residues" evidence="1">
    <location>
        <begin position="76"/>
        <end position="87"/>
    </location>
</feature>
<proteinExistence type="predicted"/>
<feature type="region of interest" description="Disordered" evidence="1">
    <location>
        <begin position="76"/>
        <end position="104"/>
    </location>
</feature>
<evidence type="ECO:0000256" key="1">
    <source>
        <dbReference type="SAM" id="MobiDB-lite"/>
    </source>
</evidence>
<organism evidence="2">
    <name type="scientific">Arundo donax</name>
    <name type="common">Giant reed</name>
    <name type="synonym">Donax arundinaceus</name>
    <dbReference type="NCBI Taxonomy" id="35708"/>
    <lineage>
        <taxon>Eukaryota</taxon>
        <taxon>Viridiplantae</taxon>
        <taxon>Streptophyta</taxon>
        <taxon>Embryophyta</taxon>
        <taxon>Tracheophyta</taxon>
        <taxon>Spermatophyta</taxon>
        <taxon>Magnoliopsida</taxon>
        <taxon>Liliopsida</taxon>
        <taxon>Poales</taxon>
        <taxon>Poaceae</taxon>
        <taxon>PACMAD clade</taxon>
        <taxon>Arundinoideae</taxon>
        <taxon>Arundineae</taxon>
        <taxon>Arundo</taxon>
    </lineage>
</organism>
<protein>
    <submittedName>
        <fullName evidence="2">Uncharacterized protein</fullName>
    </submittedName>
</protein>
<feature type="compositionally biased region" description="Polar residues" evidence="1">
    <location>
        <begin position="35"/>
        <end position="49"/>
    </location>
</feature>
<sequence length="104" mass="10843">MLASNSSLPSSEAKTWQAFPQPKAQARPKVDHATNGRQNLTKNTNSGPTSEAWGFAADNFRTTSSAAASAAAQINRSTAKGSSSQRFGSGVAKKVEQPSGWAGF</sequence>
<accession>A0A0A9F152</accession>
<name>A0A0A9F152_ARUDO</name>
<reference evidence="2" key="1">
    <citation type="submission" date="2014-09" db="EMBL/GenBank/DDBJ databases">
        <authorList>
            <person name="Magalhaes I.L.F."/>
            <person name="Oliveira U."/>
            <person name="Santos F.R."/>
            <person name="Vidigal T.H.D.A."/>
            <person name="Brescovit A.D."/>
            <person name="Santos A.J."/>
        </authorList>
    </citation>
    <scope>NUCLEOTIDE SEQUENCE</scope>
    <source>
        <tissue evidence="2">Shoot tissue taken approximately 20 cm above the soil surface</tissue>
    </source>
</reference>
<evidence type="ECO:0000313" key="2">
    <source>
        <dbReference type="EMBL" id="JAE03871.1"/>
    </source>
</evidence>
<feature type="region of interest" description="Disordered" evidence="1">
    <location>
        <begin position="1"/>
        <end position="53"/>
    </location>
</feature>
<feature type="compositionally biased region" description="Polar residues" evidence="1">
    <location>
        <begin position="1"/>
        <end position="14"/>
    </location>
</feature>
<dbReference type="AlphaFoldDB" id="A0A0A9F152"/>